<sequence length="127" mass="14483">MNAALQPFVSDGCSLFPNGDWSQPNVWLHCCVAHDFAYWQGGTKAQRYAADQALEQCVMAQGFSWTAQAMFLGVRFGGNPYWPMWYRWGYGWPYPSSYQPLTTMQQQQVEAQVAILSAPLKQQLHLK</sequence>
<protein>
    <submittedName>
        <fullName evidence="1">Uncharacterized protein</fullName>
    </submittedName>
</protein>
<comment type="caution">
    <text evidence="1">The sequence shown here is derived from an EMBL/GenBank/DDBJ whole genome shotgun (WGS) entry which is preliminary data.</text>
</comment>
<reference evidence="1" key="1">
    <citation type="submission" date="2021-11" db="EMBL/GenBank/DDBJ databases">
        <authorList>
            <person name="Rodrigo-Torres L."/>
            <person name="Arahal R. D."/>
            <person name="Lucena T."/>
        </authorList>
    </citation>
    <scope>NUCLEOTIDE SEQUENCE</scope>
    <source>
        <strain evidence="1">CECT 7929</strain>
    </source>
</reference>
<dbReference type="Proteomes" id="UP000838672">
    <property type="component" value="Unassembled WGS sequence"/>
</dbReference>
<accession>A0ABM8ZST0</accession>
<organism evidence="1 2">
    <name type="scientific">Vibrio stylophorae</name>
    <dbReference type="NCBI Taxonomy" id="659351"/>
    <lineage>
        <taxon>Bacteria</taxon>
        <taxon>Pseudomonadati</taxon>
        <taxon>Pseudomonadota</taxon>
        <taxon>Gammaproteobacteria</taxon>
        <taxon>Vibrionales</taxon>
        <taxon>Vibrionaceae</taxon>
        <taxon>Vibrio</taxon>
    </lineage>
</organism>
<dbReference type="EMBL" id="CAKLDI010000001">
    <property type="protein sequence ID" value="CAH0533378.1"/>
    <property type="molecule type" value="Genomic_DNA"/>
</dbReference>
<dbReference type="InterPro" id="IPR036444">
    <property type="entry name" value="PLipase_A2_dom_sf"/>
</dbReference>
<proteinExistence type="predicted"/>
<name>A0ABM8ZST0_9VIBR</name>
<keyword evidence="2" id="KW-1185">Reference proteome</keyword>
<gene>
    <name evidence="1" type="ORF">VST7929_01244</name>
</gene>
<dbReference type="SUPFAM" id="SSF48619">
    <property type="entry name" value="Phospholipase A2, PLA2"/>
    <property type="match status" value="1"/>
</dbReference>
<evidence type="ECO:0000313" key="2">
    <source>
        <dbReference type="Proteomes" id="UP000838672"/>
    </source>
</evidence>
<evidence type="ECO:0000313" key="1">
    <source>
        <dbReference type="EMBL" id="CAH0533378.1"/>
    </source>
</evidence>